<evidence type="ECO:0000313" key="2">
    <source>
        <dbReference type="Proteomes" id="UP000076512"/>
    </source>
</evidence>
<comment type="caution">
    <text evidence="1">The sequence shown here is derived from an EMBL/GenBank/DDBJ whole genome shotgun (WGS) entry which is preliminary data.</text>
</comment>
<dbReference type="Proteomes" id="UP000076512">
    <property type="component" value="Unassembled WGS sequence"/>
</dbReference>
<evidence type="ECO:0000313" key="1">
    <source>
        <dbReference type="EMBL" id="KZM68332.1"/>
    </source>
</evidence>
<proteinExistence type="predicted"/>
<name>A0A164HA48_9NOCA</name>
<organism evidence="1 2">
    <name type="scientific">Nocardia terpenica</name>
    <dbReference type="NCBI Taxonomy" id="455432"/>
    <lineage>
        <taxon>Bacteria</taxon>
        <taxon>Bacillati</taxon>
        <taxon>Actinomycetota</taxon>
        <taxon>Actinomycetes</taxon>
        <taxon>Mycobacteriales</taxon>
        <taxon>Nocardiaceae</taxon>
        <taxon>Nocardia</taxon>
    </lineage>
</organism>
<keyword evidence="2" id="KW-1185">Reference proteome</keyword>
<dbReference type="EMBL" id="LWGR01000021">
    <property type="protein sequence ID" value="KZM68332.1"/>
    <property type="molecule type" value="Genomic_DNA"/>
</dbReference>
<reference evidence="1 2" key="1">
    <citation type="submission" date="2016-04" db="EMBL/GenBank/DDBJ databases">
        <authorList>
            <person name="Evans L.H."/>
            <person name="Alamgir A."/>
            <person name="Owens N."/>
            <person name="Weber N.D."/>
            <person name="Virtaneva K."/>
            <person name="Barbian K."/>
            <person name="Babar A."/>
            <person name="Rosenke K."/>
        </authorList>
    </citation>
    <scope>NUCLEOTIDE SEQUENCE [LARGE SCALE GENOMIC DNA]</scope>
    <source>
        <strain evidence="1 2">IFM 0406</strain>
    </source>
</reference>
<dbReference type="RefSeq" id="WP_067579836.1">
    <property type="nucleotide sequence ID" value="NZ_JABMCZ010000002.1"/>
</dbReference>
<sequence length="143" mass="15860">MVEWAPAMLDARLVDVFRPIRDDLLTLGYSVELAGPPTSTAVAPTGYVDPRWLTTLIVDHRELGILAFDLEATFNAAVVTVADQTQAQVIENLRHDGQIISWPPSRGGNQPMQARLVDDQPMWMSPYSSQDMIRIGELSRTSP</sequence>
<accession>A0A164HA48</accession>
<dbReference type="AlphaFoldDB" id="A0A164HA48"/>
<gene>
    <name evidence="1" type="ORF">AWN90_10605</name>
</gene>
<protein>
    <submittedName>
        <fullName evidence="1">Uncharacterized protein</fullName>
    </submittedName>
</protein>